<reference evidence="7 8" key="1">
    <citation type="submission" date="2023-09" db="EMBL/GenBank/DDBJ databases">
        <authorList>
            <person name="Qi X."/>
        </authorList>
    </citation>
    <scope>NUCLEOTIDE SEQUENCE [LARGE SCALE GENOMIC DNA]</scope>
    <source>
        <strain evidence="7 8">S1-1</strain>
    </source>
</reference>
<feature type="domain" description="Sulfatase N-terminal" evidence="6">
    <location>
        <begin position="32"/>
        <end position="366"/>
    </location>
</feature>
<dbReference type="InterPro" id="IPR024607">
    <property type="entry name" value="Sulfatase_CS"/>
</dbReference>
<organism evidence="7 8">
    <name type="scientific">Thalassotalea fonticola</name>
    <dbReference type="NCBI Taxonomy" id="3065649"/>
    <lineage>
        <taxon>Bacteria</taxon>
        <taxon>Pseudomonadati</taxon>
        <taxon>Pseudomonadota</taxon>
        <taxon>Gammaproteobacteria</taxon>
        <taxon>Alteromonadales</taxon>
        <taxon>Colwelliaceae</taxon>
        <taxon>Thalassotalea</taxon>
    </lineage>
</organism>
<dbReference type="CDD" id="cd16034">
    <property type="entry name" value="sulfatase_like"/>
    <property type="match status" value="1"/>
</dbReference>
<evidence type="ECO:0000313" key="8">
    <source>
        <dbReference type="Proteomes" id="UP001301442"/>
    </source>
</evidence>
<dbReference type="InterPro" id="IPR017850">
    <property type="entry name" value="Alkaline_phosphatase_core_sf"/>
</dbReference>
<keyword evidence="8" id="KW-1185">Reference proteome</keyword>
<dbReference type="PROSITE" id="PS00523">
    <property type="entry name" value="SULFATASE_1"/>
    <property type="match status" value="1"/>
</dbReference>
<keyword evidence="4" id="KW-0106">Calcium</keyword>
<dbReference type="PANTHER" id="PTHR42693:SF53">
    <property type="entry name" value="ENDO-4-O-SULFATASE"/>
    <property type="match status" value="1"/>
</dbReference>
<dbReference type="Pfam" id="PF00884">
    <property type="entry name" value="Sulfatase"/>
    <property type="match status" value="1"/>
</dbReference>
<proteinExistence type="inferred from homology"/>
<dbReference type="Proteomes" id="UP001301442">
    <property type="component" value="Chromosome"/>
</dbReference>
<gene>
    <name evidence="7" type="ORF">RI844_14745</name>
</gene>
<name>A0ABZ0GLN1_9GAMM</name>
<dbReference type="PROSITE" id="PS00149">
    <property type="entry name" value="SULFATASE_2"/>
    <property type="match status" value="1"/>
</dbReference>
<evidence type="ECO:0000256" key="1">
    <source>
        <dbReference type="ARBA" id="ARBA00008779"/>
    </source>
</evidence>
<feature type="chain" id="PRO_5046134492" evidence="5">
    <location>
        <begin position="26"/>
        <end position="484"/>
    </location>
</feature>
<dbReference type="PANTHER" id="PTHR42693">
    <property type="entry name" value="ARYLSULFATASE FAMILY MEMBER"/>
    <property type="match status" value="1"/>
</dbReference>
<feature type="signal peptide" evidence="5">
    <location>
        <begin position="1"/>
        <end position="25"/>
    </location>
</feature>
<evidence type="ECO:0000259" key="6">
    <source>
        <dbReference type="Pfam" id="PF00884"/>
    </source>
</evidence>
<evidence type="ECO:0000256" key="4">
    <source>
        <dbReference type="ARBA" id="ARBA00022837"/>
    </source>
</evidence>
<comment type="similarity">
    <text evidence="1">Belongs to the sulfatase family.</text>
</comment>
<sequence>MNKTSLMQRLFLAITTILCIHPVTAAEQTVQPNVIIVMTDEHNFRTLGAYRQGLVEQQAKMWGDTVVETPNIDWLADNGAIATSFYAAAPVCTPSRGAFVTGMYPQNNHAVQNNEPLRGDAITFAQVLKESGYATGYIGKWHLDGSGKPQWAPERQFGFDDNRYMFNRGHWKIFEDTVDGPKVADGGASAADETSFSTDYLFNKMFDFIELNKAKPFAMMLSLGDPHGPDSVRTPYDTMYESVEFSLPHTMNVDPADAPIWGQPASKSNSMQGYYGMIKLIDDKMAQLYSKLEQLQLLDNTIIVFTSDHGDLKGEHARQNKGVPFEGSARIPFLVYYPEKIPAKTVVTQALTTVDFQQTLLGLAGIAASGNEDGRDASPLLMDPENCQEWQDLAFMRQSSKTGEGWITAISDRYKLVFNPEGEPWLFDLENDPDELINYYTDIKYRAVVHFMATALKAYALEHNDVFYNHEHMQAEVEKAIASD</sequence>
<evidence type="ECO:0000256" key="3">
    <source>
        <dbReference type="ARBA" id="ARBA00022801"/>
    </source>
</evidence>
<dbReference type="EMBL" id="CP136600">
    <property type="protein sequence ID" value="WOH36619.1"/>
    <property type="molecule type" value="Genomic_DNA"/>
</dbReference>
<dbReference type="InterPro" id="IPR000917">
    <property type="entry name" value="Sulfatase_N"/>
</dbReference>
<dbReference type="InterPro" id="IPR050738">
    <property type="entry name" value="Sulfatase"/>
</dbReference>
<keyword evidence="2" id="KW-0479">Metal-binding</keyword>
<protein>
    <submittedName>
        <fullName evidence="7">Sulfatase</fullName>
    </submittedName>
</protein>
<evidence type="ECO:0000313" key="7">
    <source>
        <dbReference type="EMBL" id="WOH36619.1"/>
    </source>
</evidence>
<dbReference type="SUPFAM" id="SSF53649">
    <property type="entry name" value="Alkaline phosphatase-like"/>
    <property type="match status" value="1"/>
</dbReference>
<keyword evidence="3" id="KW-0378">Hydrolase</keyword>
<dbReference type="Gene3D" id="3.40.720.10">
    <property type="entry name" value="Alkaline Phosphatase, subunit A"/>
    <property type="match status" value="1"/>
</dbReference>
<keyword evidence="5" id="KW-0732">Signal</keyword>
<evidence type="ECO:0000256" key="2">
    <source>
        <dbReference type="ARBA" id="ARBA00022723"/>
    </source>
</evidence>
<evidence type="ECO:0000256" key="5">
    <source>
        <dbReference type="SAM" id="SignalP"/>
    </source>
</evidence>
<accession>A0ABZ0GLN1</accession>
<dbReference type="RefSeq" id="WP_348395431.1">
    <property type="nucleotide sequence ID" value="NZ_CP136600.1"/>
</dbReference>